<evidence type="ECO:0000256" key="3">
    <source>
        <dbReference type="ARBA" id="ARBA00022827"/>
    </source>
</evidence>
<dbReference type="Pfam" id="PF02913">
    <property type="entry name" value="FAD-oxidase_C"/>
    <property type="match status" value="1"/>
</dbReference>
<feature type="domain" description="FAD-binding PCMH-type" evidence="4">
    <location>
        <begin position="32"/>
        <end position="215"/>
    </location>
</feature>
<dbReference type="Gene3D" id="3.30.70.2740">
    <property type="match status" value="1"/>
</dbReference>
<dbReference type="PANTHER" id="PTHR43716">
    <property type="entry name" value="D-2-HYDROXYGLUTARATE DEHYDROGENASE, MITOCHONDRIAL"/>
    <property type="match status" value="1"/>
</dbReference>
<dbReference type="SUPFAM" id="SSF55103">
    <property type="entry name" value="FAD-linked oxidases, C-terminal domain"/>
    <property type="match status" value="1"/>
</dbReference>
<sequence length="474" mass="50105">MDLPAQLSSLLPAGAVLTGDDMSAYLQDWWGRQTGSALFVTLPKTTEDVAAIVRACANAGHAIVPQGGRTGLTGAGVPGAGDRPPVILSLSRMRSIRKIDAINGSIDVDAGCVLSDVQSAAIAADRLFPVSLGAEGSCQIGGIISTNAGGTNVLRYGTTRENVLGLEVVLPDGMIWNGMKALRKDNSGYALRHMFIGAEGTLGIVTGAVLKLHSLPKAHATAWVGVSDRELALRLLNRLQSCCGERLTTFELMNAEQLASVIAHRPVVASPADAAWHLLIELADMSAPEFLSEMLLAALGAAMNAGEILDAVIAQNGIQRDNFWALRHGTADANRNVGHLLPADISVPVSAVPQFLNTASAAVRNRFPGAQIVVVSHMGDGNVHFGVRFSHRDWSSHDDPGGTEVAVRTIMNDCADALGGSFTAEHGIGRKLADELRTRSDEAGYQSMQRLKKVFDPHGTMNPGCVLREHDQLS</sequence>
<dbReference type="Pfam" id="PF01565">
    <property type="entry name" value="FAD_binding_4"/>
    <property type="match status" value="1"/>
</dbReference>
<dbReference type="Proteomes" id="UP000435138">
    <property type="component" value="Unassembled WGS sequence"/>
</dbReference>
<dbReference type="SUPFAM" id="SSF56176">
    <property type="entry name" value="FAD-binding/transporter-associated domain-like"/>
    <property type="match status" value="1"/>
</dbReference>
<reference evidence="5 6" key="1">
    <citation type="submission" date="2019-11" db="EMBL/GenBank/DDBJ databases">
        <title>Genome analysis of Rhizobacterium cereale a novel genus and species isolated from maize roots in North Spain.</title>
        <authorList>
            <person name="Menendez E."/>
            <person name="Flores-Felix J.D."/>
            <person name="Ramirez-Bahena M.-H."/>
            <person name="Igual J.M."/>
            <person name="Garcia-Fraile P."/>
            <person name="Peix A."/>
            <person name="Velazquez E."/>
        </authorList>
    </citation>
    <scope>NUCLEOTIDE SEQUENCE [LARGE SCALE GENOMIC DNA]</scope>
    <source>
        <strain evidence="5 6">RZME27</strain>
    </source>
</reference>
<dbReference type="Gene3D" id="3.30.465.10">
    <property type="match status" value="1"/>
</dbReference>
<dbReference type="GO" id="GO:0022904">
    <property type="term" value="P:respiratory electron transport chain"/>
    <property type="evidence" value="ECO:0007669"/>
    <property type="project" value="TreeGrafter"/>
</dbReference>
<dbReference type="InterPro" id="IPR016171">
    <property type="entry name" value="Vanillyl_alc_oxidase_C-sub2"/>
</dbReference>
<dbReference type="EMBL" id="WIXI01000026">
    <property type="protein sequence ID" value="MQY45204.1"/>
    <property type="molecule type" value="Genomic_DNA"/>
</dbReference>
<evidence type="ECO:0000313" key="6">
    <source>
        <dbReference type="Proteomes" id="UP000435138"/>
    </source>
</evidence>
<dbReference type="InterPro" id="IPR016169">
    <property type="entry name" value="FAD-bd_PCMH_sub2"/>
</dbReference>
<comment type="caution">
    <text evidence="5">The sequence shown here is derived from an EMBL/GenBank/DDBJ whole genome shotgun (WGS) entry which is preliminary data.</text>
</comment>
<keyword evidence="2" id="KW-0285">Flavoprotein</keyword>
<dbReference type="GO" id="GO:0071949">
    <property type="term" value="F:FAD binding"/>
    <property type="evidence" value="ECO:0007669"/>
    <property type="project" value="InterPro"/>
</dbReference>
<evidence type="ECO:0000259" key="4">
    <source>
        <dbReference type="PROSITE" id="PS51387"/>
    </source>
</evidence>
<dbReference type="AlphaFoldDB" id="A0A6A8A3Q2"/>
<dbReference type="GO" id="GO:0003824">
    <property type="term" value="F:catalytic activity"/>
    <property type="evidence" value="ECO:0007669"/>
    <property type="project" value="InterPro"/>
</dbReference>
<dbReference type="InterPro" id="IPR036318">
    <property type="entry name" value="FAD-bd_PCMH-like_sf"/>
</dbReference>
<dbReference type="Gene3D" id="3.30.70.2190">
    <property type="match status" value="1"/>
</dbReference>
<dbReference type="PROSITE" id="PS51387">
    <property type="entry name" value="FAD_PCMH"/>
    <property type="match status" value="1"/>
</dbReference>
<organism evidence="5 6">
    <name type="scientific">Endobacterium cereale</name>
    <dbReference type="NCBI Taxonomy" id="2663029"/>
    <lineage>
        <taxon>Bacteria</taxon>
        <taxon>Pseudomonadati</taxon>
        <taxon>Pseudomonadota</taxon>
        <taxon>Alphaproteobacteria</taxon>
        <taxon>Hyphomicrobiales</taxon>
        <taxon>Rhizobiaceae</taxon>
        <taxon>Endobacterium</taxon>
    </lineage>
</organism>
<dbReference type="PANTHER" id="PTHR43716:SF2">
    <property type="entry name" value="BLL6224 PROTEIN"/>
    <property type="match status" value="1"/>
</dbReference>
<dbReference type="InterPro" id="IPR006094">
    <property type="entry name" value="Oxid_FAD_bind_N"/>
</dbReference>
<dbReference type="Gene3D" id="1.10.45.10">
    <property type="entry name" value="Vanillyl-alcohol Oxidase, Chain A, domain 4"/>
    <property type="match status" value="1"/>
</dbReference>
<proteinExistence type="inferred from homology"/>
<dbReference type="InterPro" id="IPR016166">
    <property type="entry name" value="FAD-bd_PCMH"/>
</dbReference>
<protein>
    <submittedName>
        <fullName evidence="5">FAD-binding protein</fullName>
    </submittedName>
</protein>
<keyword evidence="3" id="KW-0274">FAD</keyword>
<name>A0A6A8A3Q2_9HYPH</name>
<evidence type="ECO:0000256" key="1">
    <source>
        <dbReference type="ARBA" id="ARBA00008000"/>
    </source>
</evidence>
<evidence type="ECO:0000313" key="5">
    <source>
        <dbReference type="EMBL" id="MQY45204.1"/>
    </source>
</evidence>
<accession>A0A6A8A3Q2</accession>
<dbReference type="InterPro" id="IPR004113">
    <property type="entry name" value="FAD-bd_oxidored_4_C"/>
</dbReference>
<comment type="similarity">
    <text evidence="1">Belongs to the FAD-binding oxidoreductase/transferase type 4 family.</text>
</comment>
<dbReference type="InterPro" id="IPR051264">
    <property type="entry name" value="FAD-oxidored/transferase_4"/>
</dbReference>
<dbReference type="InterPro" id="IPR016167">
    <property type="entry name" value="FAD-bd_PCMH_sub1"/>
</dbReference>
<dbReference type="InterPro" id="IPR016164">
    <property type="entry name" value="FAD-linked_Oxase-like_C"/>
</dbReference>
<gene>
    <name evidence="5" type="ORF">GAO09_03870</name>
</gene>
<evidence type="ECO:0000256" key="2">
    <source>
        <dbReference type="ARBA" id="ARBA00022630"/>
    </source>
</evidence>
<keyword evidence="6" id="KW-1185">Reference proteome</keyword>
<dbReference type="RefSeq" id="WP_153352760.1">
    <property type="nucleotide sequence ID" value="NZ_JAYKOO010000014.1"/>
</dbReference>
<dbReference type="Gene3D" id="3.30.43.10">
    <property type="entry name" value="Uridine Diphospho-n-acetylenolpyruvylglucosamine Reductase, domain 2"/>
    <property type="match status" value="1"/>
</dbReference>